<protein>
    <submittedName>
        <fullName evidence="2">N-acetyltransferase GCN5</fullName>
    </submittedName>
</protein>
<keyword evidence="3" id="KW-1185">Reference proteome</keyword>
<organism evidence="2 3">
    <name type="scientific">Maritalea porphyrae</name>
    <dbReference type="NCBI Taxonomy" id="880732"/>
    <lineage>
        <taxon>Bacteria</taxon>
        <taxon>Pseudomonadati</taxon>
        <taxon>Pseudomonadota</taxon>
        <taxon>Alphaproteobacteria</taxon>
        <taxon>Hyphomicrobiales</taxon>
        <taxon>Devosiaceae</taxon>
        <taxon>Maritalea</taxon>
    </lineage>
</organism>
<dbReference type="PROSITE" id="PS51186">
    <property type="entry name" value="GNAT"/>
    <property type="match status" value="1"/>
</dbReference>
<evidence type="ECO:0000313" key="3">
    <source>
        <dbReference type="Proteomes" id="UP001161405"/>
    </source>
</evidence>
<dbReference type="InterPro" id="IPR051531">
    <property type="entry name" value="N-acetyltransferase"/>
</dbReference>
<dbReference type="InterPro" id="IPR016181">
    <property type="entry name" value="Acyl_CoA_acyltransferase"/>
</dbReference>
<proteinExistence type="predicted"/>
<reference evidence="2" key="1">
    <citation type="journal article" date="2014" name="Int. J. Syst. Evol. Microbiol.">
        <title>Complete genome of a new Firmicutes species belonging to the dominant human colonic microbiota ('Ruminococcus bicirculans') reveals two chromosomes and a selective capacity to utilize plant glucans.</title>
        <authorList>
            <consortium name="NISC Comparative Sequencing Program"/>
            <person name="Wegmann U."/>
            <person name="Louis P."/>
            <person name="Goesmann A."/>
            <person name="Henrissat B."/>
            <person name="Duncan S.H."/>
            <person name="Flint H.J."/>
        </authorList>
    </citation>
    <scope>NUCLEOTIDE SEQUENCE</scope>
    <source>
        <strain evidence="2">NBRC 107169</strain>
    </source>
</reference>
<dbReference type="InterPro" id="IPR000182">
    <property type="entry name" value="GNAT_dom"/>
</dbReference>
<dbReference type="RefSeq" id="WP_284363706.1">
    <property type="nucleotide sequence ID" value="NZ_BSNI01000002.1"/>
</dbReference>
<comment type="caution">
    <text evidence="2">The sequence shown here is derived from an EMBL/GenBank/DDBJ whole genome shotgun (WGS) entry which is preliminary data.</text>
</comment>
<sequence length="187" mass="20565">MTFNTIYRALPLRFLTDTLELRPIELADLADLVQLANNKKLADVLARLPHPYTSEDGLYFINDHANGTDERVWAICKRKGPMMGVVGIAQNADGQGELGYWLGEEFWGQGIGSQAIGALMDEFDIAVPELELHARCLKSNLASKALLEKVGFEVTGEQVGCGQHDGADVWTFTRPARDAGYLQEAAE</sequence>
<evidence type="ECO:0000259" key="1">
    <source>
        <dbReference type="PROSITE" id="PS51186"/>
    </source>
</evidence>
<reference evidence="2" key="2">
    <citation type="submission" date="2023-01" db="EMBL/GenBank/DDBJ databases">
        <title>Draft genome sequence of Maritalea porphyrae strain NBRC 107169.</title>
        <authorList>
            <person name="Sun Q."/>
            <person name="Mori K."/>
        </authorList>
    </citation>
    <scope>NUCLEOTIDE SEQUENCE</scope>
    <source>
        <strain evidence="2">NBRC 107169</strain>
    </source>
</reference>
<dbReference type="PANTHER" id="PTHR43792">
    <property type="entry name" value="GNAT FAMILY, PUTATIVE (AFU_ORTHOLOGUE AFUA_3G00765)-RELATED-RELATED"/>
    <property type="match status" value="1"/>
</dbReference>
<evidence type="ECO:0000313" key="2">
    <source>
        <dbReference type="EMBL" id="GLQ17511.1"/>
    </source>
</evidence>
<gene>
    <name evidence="2" type="ORF">GCM10007879_17600</name>
</gene>
<dbReference type="SUPFAM" id="SSF55729">
    <property type="entry name" value="Acyl-CoA N-acyltransferases (Nat)"/>
    <property type="match status" value="1"/>
</dbReference>
<dbReference type="Gene3D" id="3.40.630.30">
    <property type="match status" value="1"/>
</dbReference>
<dbReference type="EMBL" id="BSNI01000002">
    <property type="protein sequence ID" value="GLQ17511.1"/>
    <property type="molecule type" value="Genomic_DNA"/>
</dbReference>
<dbReference type="Proteomes" id="UP001161405">
    <property type="component" value="Unassembled WGS sequence"/>
</dbReference>
<dbReference type="Pfam" id="PF13302">
    <property type="entry name" value="Acetyltransf_3"/>
    <property type="match status" value="1"/>
</dbReference>
<accession>A0ABQ5UT08</accession>
<name>A0ABQ5UT08_9HYPH</name>
<feature type="domain" description="N-acetyltransferase" evidence="1">
    <location>
        <begin position="19"/>
        <end position="175"/>
    </location>
</feature>